<keyword evidence="9" id="KW-1185">Reference proteome</keyword>
<feature type="transmembrane region" description="Helical" evidence="6">
    <location>
        <begin position="467"/>
        <end position="488"/>
    </location>
</feature>
<feature type="compositionally biased region" description="Low complexity" evidence="5">
    <location>
        <begin position="79"/>
        <end position="89"/>
    </location>
</feature>
<dbReference type="Pfam" id="PF03595">
    <property type="entry name" value="SLAC1"/>
    <property type="match status" value="1"/>
</dbReference>
<dbReference type="CDD" id="cd09317">
    <property type="entry name" value="TDT_Mae1_like"/>
    <property type="match status" value="1"/>
</dbReference>
<dbReference type="EMBL" id="CU638743">
    <property type="protein sequence ID" value="CAP70773.1"/>
    <property type="molecule type" value="Genomic_DNA"/>
</dbReference>
<dbReference type="InterPro" id="IPR038665">
    <property type="entry name" value="Voltage-dep_anion_channel_sf"/>
</dbReference>
<reference evidence="7 9" key="1">
    <citation type="journal article" date="2008" name="Genome Biol.">
        <title>The genome sequence of the model ascomycete fungus Podospora anserina.</title>
        <authorList>
            <person name="Espagne E."/>
            <person name="Lespinet O."/>
            <person name="Malagnac F."/>
            <person name="Da Silva C."/>
            <person name="Jaillon O."/>
            <person name="Porcel B.M."/>
            <person name="Couloux A."/>
            <person name="Aury J.-M."/>
            <person name="Segurens B."/>
            <person name="Poulain J."/>
            <person name="Anthouard V."/>
            <person name="Grossetete S."/>
            <person name="Khalili H."/>
            <person name="Coppin E."/>
            <person name="Dequard-Chablat M."/>
            <person name="Picard M."/>
            <person name="Contamine V."/>
            <person name="Arnaise S."/>
            <person name="Bourdais A."/>
            <person name="Berteaux-Lecellier V."/>
            <person name="Gautheret D."/>
            <person name="de Vries R.P."/>
            <person name="Battaglia E."/>
            <person name="Coutinho P.M."/>
            <person name="Danchin E.G.J."/>
            <person name="Henrissat B."/>
            <person name="El Khoury R."/>
            <person name="Sainsard-Chanet A."/>
            <person name="Boivin A."/>
            <person name="Pinan-Lucarre B."/>
            <person name="Sellem C.H."/>
            <person name="Debuchy R."/>
            <person name="Wincker P."/>
            <person name="Weissenbach J."/>
            <person name="Silar P."/>
        </authorList>
    </citation>
    <scope>NUCLEOTIDE SEQUENCE [LARGE SCALE GENOMIC DNA]</scope>
    <source>
        <strain evidence="9">S / ATCC MYA-4624 / DSM 980 / FGSC 10383</strain>
        <strain evidence="7">S mat+</strain>
    </source>
</reference>
<gene>
    <name evidence="7" type="ORF">PODANS_3_8350</name>
</gene>
<evidence type="ECO:0000256" key="3">
    <source>
        <dbReference type="ARBA" id="ARBA00022989"/>
    </source>
</evidence>
<evidence type="ECO:0000313" key="8">
    <source>
        <dbReference type="EMBL" id="CDP27366.1"/>
    </source>
</evidence>
<protein>
    <submittedName>
        <fullName evidence="7">Podospora anserina S mat+ genomic DNA chromosome 3, supercontig 2</fullName>
    </submittedName>
    <submittedName>
        <fullName evidence="8">Transporter</fullName>
    </submittedName>
</protein>
<feature type="transmembrane region" description="Helical" evidence="6">
    <location>
        <begin position="346"/>
        <end position="368"/>
    </location>
</feature>
<dbReference type="HOGENOM" id="CLU_030057_2_1_1"/>
<accession>B2B092</accession>
<dbReference type="KEGG" id="pan:PODANSg6676"/>
<dbReference type="GO" id="GO:0016020">
    <property type="term" value="C:membrane"/>
    <property type="evidence" value="ECO:0007669"/>
    <property type="project" value="UniProtKB-SubCell"/>
</dbReference>
<dbReference type="PANTHER" id="PTHR31162">
    <property type="entry name" value="MALIC ACID TRANSPORT PROTEIN-RELATED"/>
    <property type="match status" value="1"/>
</dbReference>
<reference evidence="7" key="2">
    <citation type="submission" date="2008-07" db="EMBL/GenBank/DDBJ databases">
        <authorList>
            <person name="Genoscope - CEA"/>
        </authorList>
    </citation>
    <scope>NUCLEOTIDE SEQUENCE</scope>
    <source>
        <strain evidence="7">S mat+</strain>
    </source>
</reference>
<evidence type="ECO:0000256" key="5">
    <source>
        <dbReference type="SAM" id="MobiDB-lite"/>
    </source>
</evidence>
<dbReference type="GO" id="GO:0015140">
    <property type="term" value="F:malate transmembrane transporter activity"/>
    <property type="evidence" value="ECO:0007669"/>
    <property type="project" value="InterPro"/>
</dbReference>
<dbReference type="InterPro" id="IPR030185">
    <property type="entry name" value="Mae1"/>
</dbReference>
<dbReference type="InterPro" id="IPR004695">
    <property type="entry name" value="SLAC1/Mae1/Ssu1/TehA"/>
</dbReference>
<keyword evidence="3 6" id="KW-1133">Transmembrane helix</keyword>
<evidence type="ECO:0000313" key="9">
    <source>
        <dbReference type="Proteomes" id="UP000001197"/>
    </source>
</evidence>
<dbReference type="VEuPathDB" id="FungiDB:PODANS_3_8350"/>
<organism evidence="7">
    <name type="scientific">Podospora anserina (strain S / ATCC MYA-4624 / DSM 980 / FGSC 10383)</name>
    <name type="common">Pleurage anserina</name>
    <dbReference type="NCBI Taxonomy" id="515849"/>
    <lineage>
        <taxon>Eukaryota</taxon>
        <taxon>Fungi</taxon>
        <taxon>Dikarya</taxon>
        <taxon>Ascomycota</taxon>
        <taxon>Pezizomycotina</taxon>
        <taxon>Sordariomycetes</taxon>
        <taxon>Sordariomycetidae</taxon>
        <taxon>Sordariales</taxon>
        <taxon>Podosporaceae</taxon>
        <taxon>Podospora</taxon>
        <taxon>Podospora anserina</taxon>
    </lineage>
</organism>
<dbReference type="RefSeq" id="XP_001909640.1">
    <property type="nucleotide sequence ID" value="XM_001909605.1"/>
</dbReference>
<keyword evidence="2 6" id="KW-0812">Transmembrane</keyword>
<dbReference type="Gene3D" id="1.50.10.150">
    <property type="entry name" value="Voltage-dependent anion channel"/>
    <property type="match status" value="1"/>
</dbReference>
<feature type="compositionally biased region" description="Pro residues" evidence="5">
    <location>
        <begin position="30"/>
        <end position="51"/>
    </location>
</feature>
<dbReference type="FunCoup" id="B2B092">
    <property type="interactions" value="25"/>
</dbReference>
<feature type="compositionally biased region" description="Low complexity" evidence="5">
    <location>
        <begin position="20"/>
        <end position="29"/>
    </location>
</feature>
<dbReference type="PANTHER" id="PTHR31162:SF3">
    <property type="entry name" value="TRANSPORTER_MALIC ACID TRANSPORT PROTEIN, PUTATIVE-RELATED"/>
    <property type="match status" value="1"/>
</dbReference>
<comment type="subcellular location">
    <subcellularLocation>
        <location evidence="1">Membrane</location>
        <topology evidence="1">Multi-pass membrane protein</topology>
    </subcellularLocation>
</comment>
<evidence type="ECO:0000256" key="2">
    <source>
        <dbReference type="ARBA" id="ARBA00022692"/>
    </source>
</evidence>
<reference evidence="8" key="4">
    <citation type="submission" date="2015-04" db="EMBL/GenBank/DDBJ databases">
        <title>Maintaining two mating types: Structure of the mating type locus and its role in heterokaryosis in Podospora anserina.</title>
        <authorList>
            <person name="Grognet P."/>
            <person name="Bidard F."/>
            <person name="Kuchly C."/>
            <person name="Chan Ho Tong L."/>
            <person name="Coppin E."/>
            <person name="Ait Benkhali J."/>
            <person name="Couloux A."/>
            <person name="Wincker P."/>
            <person name="Debuchy R."/>
            <person name="Silar P."/>
        </authorList>
    </citation>
    <scope>NUCLEOTIDE SEQUENCE</scope>
</reference>
<keyword evidence="4 6" id="KW-0472">Membrane</keyword>
<feature type="transmembrane region" description="Helical" evidence="6">
    <location>
        <begin position="215"/>
        <end position="238"/>
    </location>
</feature>
<feature type="transmembrane region" description="Helical" evidence="6">
    <location>
        <begin position="279"/>
        <end position="299"/>
    </location>
</feature>
<evidence type="ECO:0000256" key="6">
    <source>
        <dbReference type="SAM" id="Phobius"/>
    </source>
</evidence>
<dbReference type="Proteomes" id="UP000001197">
    <property type="component" value="Chromosome 3"/>
</dbReference>
<name>B2B092_PODAN</name>
<dbReference type="eggNOG" id="ENOG502R08Y">
    <property type="taxonomic scope" value="Eukaryota"/>
</dbReference>
<feature type="transmembrane region" description="Helical" evidence="6">
    <location>
        <begin position="421"/>
        <end position="447"/>
    </location>
</feature>
<sequence>MAVPRVAGGSPGPAGFMSNSSSSPSSWPQPTQPTQPPPPPPPPLASPPPASQPQHIQLPQQNISHLSVHTQNVNVNTTSPRSPHQLQQRPPLPRMGSIGYESPDEFEPPNYNPAPGQGGFSSYYRNRQPGRSGTSTPATIHTHAPYLEFSTPDSLEGMMNRAGNNAKYGNGKVSIKDRICCVQWNWFTMTMATGGVANVLHSIPYESRWLTGIGLAFYFLNICLFIMNCVLISLRFHWRPGSFVESFTDQMESLFISSLVSSIIFYCEPAPEWLCNTPFLSHSIVSLATILITTAQYGIPHVGDWLLSLLEALFWVYVGLSTLSSAGLYLTLWSTQVFPIHTMTPVWVFPAYPLLLTAPMAANLISAAAQSGRIDLLNPIAISLASLTTQGTGFLIAFMISASFLYRLMTQKLPRDHQRPGVFISIGPSGFTAAGLVSLGGLASDIFPSDHTLSADILKVMAYMTGLWLWGLSIWFFLVSVGSLWKYLRPEKKENFKFQMTWFSFVFPNTALVTATEAIGIQLGAEGLKVFGCVLAAGIVIVWCLVVGRMVDCLWKRELLWPKEGEGRRNRQEQGQETD</sequence>
<dbReference type="OrthoDB" id="2901184at2759"/>
<feature type="transmembrane region" description="Helical" evidence="6">
    <location>
        <begin position="527"/>
        <end position="548"/>
    </location>
</feature>
<dbReference type="EMBL" id="FO904938">
    <property type="protein sequence ID" value="CDP27366.1"/>
    <property type="molecule type" value="Genomic_DNA"/>
</dbReference>
<feature type="transmembrane region" description="Helical" evidence="6">
    <location>
        <begin position="380"/>
        <end position="409"/>
    </location>
</feature>
<evidence type="ECO:0000313" key="7">
    <source>
        <dbReference type="EMBL" id="CAP70773.1"/>
    </source>
</evidence>
<feature type="transmembrane region" description="Helical" evidence="6">
    <location>
        <begin position="314"/>
        <end position="334"/>
    </location>
</feature>
<evidence type="ECO:0000256" key="1">
    <source>
        <dbReference type="ARBA" id="ARBA00004141"/>
    </source>
</evidence>
<proteinExistence type="predicted"/>
<feature type="region of interest" description="Disordered" evidence="5">
    <location>
        <begin position="74"/>
        <end position="139"/>
    </location>
</feature>
<feature type="region of interest" description="Disordered" evidence="5">
    <location>
        <begin position="1"/>
        <end position="56"/>
    </location>
</feature>
<dbReference type="GeneID" id="6194209"/>
<dbReference type="AlphaFoldDB" id="B2B092"/>
<reference evidence="9" key="3">
    <citation type="journal article" date="2014" name="Genetics">
        <title>Maintaining two mating types: Structure of the mating type locus and its role in heterokaryosis in Podospora anserina.</title>
        <authorList>
            <person name="Grognet P."/>
            <person name="Bidard F."/>
            <person name="Kuchly C."/>
            <person name="Tong L.C.H."/>
            <person name="Coppin E."/>
            <person name="Benkhali J.A."/>
            <person name="Couloux A."/>
            <person name="Wincker P."/>
            <person name="Debuchy R."/>
            <person name="Silar P."/>
        </authorList>
    </citation>
    <scope>GENOME REANNOTATION</scope>
    <source>
        <strain evidence="9">S / ATCC MYA-4624 / DSM 980 / FGSC 10383</strain>
    </source>
</reference>
<feature type="compositionally biased region" description="Polar residues" evidence="5">
    <location>
        <begin position="123"/>
        <end position="139"/>
    </location>
</feature>
<feature type="transmembrane region" description="Helical" evidence="6">
    <location>
        <begin position="500"/>
        <end position="521"/>
    </location>
</feature>
<evidence type="ECO:0000256" key="4">
    <source>
        <dbReference type="ARBA" id="ARBA00023136"/>
    </source>
</evidence>